<organism evidence="1 2">
    <name type="scientific">Kitasatospora phosalacinea</name>
    <dbReference type="NCBI Taxonomy" id="2065"/>
    <lineage>
        <taxon>Bacteria</taxon>
        <taxon>Bacillati</taxon>
        <taxon>Actinomycetota</taxon>
        <taxon>Actinomycetes</taxon>
        <taxon>Kitasatosporales</taxon>
        <taxon>Streptomycetaceae</taxon>
        <taxon>Kitasatospora</taxon>
    </lineage>
</organism>
<name>A0A9W6USD2_9ACTN</name>
<protein>
    <submittedName>
        <fullName evidence="1">Uncharacterized protein</fullName>
    </submittedName>
</protein>
<dbReference type="AlphaFoldDB" id="A0A9W6USD2"/>
<dbReference type="OrthoDB" id="4350919at2"/>
<dbReference type="Proteomes" id="UP001165143">
    <property type="component" value="Unassembled WGS sequence"/>
</dbReference>
<sequence length="80" mass="8757">MVFFRTVEFSLDLGGMEWLSGDRFYACPTCRSLVDAANWPGLIAYAELGPRGVRVVEGFRDHHAPGAVVFGPGTNPEADR</sequence>
<proteinExistence type="predicted"/>
<evidence type="ECO:0000313" key="2">
    <source>
        <dbReference type="Proteomes" id="UP001165143"/>
    </source>
</evidence>
<comment type="caution">
    <text evidence="1">The sequence shown here is derived from an EMBL/GenBank/DDBJ whole genome shotgun (WGS) entry which is preliminary data.</text>
</comment>
<dbReference type="RefSeq" id="WP_033256488.1">
    <property type="nucleotide sequence ID" value="NZ_BSRX01000075.1"/>
</dbReference>
<reference evidence="1" key="1">
    <citation type="submission" date="2023-02" db="EMBL/GenBank/DDBJ databases">
        <title>Kitasatospora phosalacinea NBRC 14362.</title>
        <authorList>
            <person name="Ichikawa N."/>
            <person name="Sato H."/>
            <person name="Tonouchi N."/>
        </authorList>
    </citation>
    <scope>NUCLEOTIDE SEQUENCE</scope>
    <source>
        <strain evidence="1">NBRC 14362</strain>
    </source>
</reference>
<accession>A0A9W6USD2</accession>
<evidence type="ECO:0000313" key="1">
    <source>
        <dbReference type="EMBL" id="GLW59324.1"/>
    </source>
</evidence>
<dbReference type="EMBL" id="BSRX01000075">
    <property type="protein sequence ID" value="GLW59324.1"/>
    <property type="molecule type" value="Genomic_DNA"/>
</dbReference>
<gene>
    <name evidence="1" type="ORF">Kpho01_73340</name>
</gene>